<dbReference type="RefSeq" id="WP_219042711.1">
    <property type="nucleotide sequence ID" value="NZ_JAHWDQ010000001.1"/>
</dbReference>
<accession>A0ABS6VQI3</accession>
<proteinExistence type="predicted"/>
<reference evidence="1" key="1">
    <citation type="submission" date="2021-07" db="EMBL/GenBank/DDBJ databases">
        <title>Zhongshania sp. CAU 1632 isolated from seawater.</title>
        <authorList>
            <person name="Kim W."/>
        </authorList>
    </citation>
    <scope>NUCLEOTIDE SEQUENCE</scope>
    <source>
        <strain evidence="1">CAU 1632</strain>
    </source>
</reference>
<keyword evidence="2" id="KW-1185">Reference proteome</keyword>
<evidence type="ECO:0000313" key="2">
    <source>
        <dbReference type="Proteomes" id="UP001166291"/>
    </source>
</evidence>
<dbReference type="EMBL" id="JAHWDQ010000001">
    <property type="protein sequence ID" value="MBW2940521.1"/>
    <property type="molecule type" value="Genomic_DNA"/>
</dbReference>
<organism evidence="1 2">
    <name type="scientific">Zhongshania aquimaris</name>
    <dbReference type="NCBI Taxonomy" id="2857107"/>
    <lineage>
        <taxon>Bacteria</taxon>
        <taxon>Pseudomonadati</taxon>
        <taxon>Pseudomonadota</taxon>
        <taxon>Gammaproteobacteria</taxon>
        <taxon>Cellvibrionales</taxon>
        <taxon>Spongiibacteraceae</taxon>
        <taxon>Zhongshania</taxon>
    </lineage>
</organism>
<sequence length="120" mass="13348">MRQKFIFLICAVLLLTGLWLVMKPDTQPNGSAETKEFYFAILSGSTPEPMVMQLKIGDTAQLDFVSDKDVAVHIHGIDQHIVLSAGVKTRVKFAADQAGRFMIEVHDTEAQLGTIEVYPR</sequence>
<dbReference type="Proteomes" id="UP001166291">
    <property type="component" value="Unassembled WGS sequence"/>
</dbReference>
<evidence type="ECO:0000313" key="1">
    <source>
        <dbReference type="EMBL" id="MBW2940521.1"/>
    </source>
</evidence>
<protein>
    <recommendedName>
        <fullName evidence="3">EfeO-type cupredoxin-like domain-containing protein</fullName>
    </recommendedName>
</protein>
<evidence type="ECO:0008006" key="3">
    <source>
        <dbReference type="Google" id="ProtNLM"/>
    </source>
</evidence>
<gene>
    <name evidence="1" type="ORF">KXJ70_07040</name>
</gene>
<name>A0ABS6VQI3_9GAMM</name>
<comment type="caution">
    <text evidence="1">The sequence shown here is derived from an EMBL/GenBank/DDBJ whole genome shotgun (WGS) entry which is preliminary data.</text>
</comment>